<dbReference type="Proteomes" id="UP000318878">
    <property type="component" value="Unassembled WGS sequence"/>
</dbReference>
<dbReference type="InterPro" id="IPR039425">
    <property type="entry name" value="RNA_pol_sigma-70-like"/>
</dbReference>
<dbReference type="EMBL" id="SJPF01000005">
    <property type="protein sequence ID" value="TWT30921.1"/>
    <property type="molecule type" value="Genomic_DNA"/>
</dbReference>
<dbReference type="NCBIfam" id="TIGR02937">
    <property type="entry name" value="sigma70-ECF"/>
    <property type="match status" value="1"/>
</dbReference>
<evidence type="ECO:0000313" key="7">
    <source>
        <dbReference type="EMBL" id="TWT30921.1"/>
    </source>
</evidence>
<evidence type="ECO:0000256" key="2">
    <source>
        <dbReference type="ARBA" id="ARBA00023015"/>
    </source>
</evidence>
<dbReference type="GO" id="GO:0003677">
    <property type="term" value="F:DNA binding"/>
    <property type="evidence" value="ECO:0007669"/>
    <property type="project" value="InterPro"/>
</dbReference>
<dbReference type="InterPro" id="IPR013324">
    <property type="entry name" value="RNA_pol_sigma_r3/r4-like"/>
</dbReference>
<comment type="similarity">
    <text evidence="1">Belongs to the sigma-70 factor family. ECF subfamily.</text>
</comment>
<keyword evidence="2" id="KW-0805">Transcription regulation</keyword>
<gene>
    <name evidence="7" type="primary">sigW_8</name>
    <name evidence="7" type="ORF">Enr8_44470</name>
</gene>
<name>A0A5C5UX60_9BACT</name>
<dbReference type="Pfam" id="PF08281">
    <property type="entry name" value="Sigma70_r4_2"/>
    <property type="match status" value="1"/>
</dbReference>
<evidence type="ECO:0000256" key="1">
    <source>
        <dbReference type="ARBA" id="ARBA00010641"/>
    </source>
</evidence>
<dbReference type="Pfam" id="PF04542">
    <property type="entry name" value="Sigma70_r2"/>
    <property type="match status" value="1"/>
</dbReference>
<dbReference type="GO" id="GO:0016987">
    <property type="term" value="F:sigma factor activity"/>
    <property type="evidence" value="ECO:0007669"/>
    <property type="project" value="UniProtKB-KW"/>
</dbReference>
<dbReference type="InterPro" id="IPR013249">
    <property type="entry name" value="RNA_pol_sigma70_r4_t2"/>
</dbReference>
<feature type="domain" description="RNA polymerase sigma-70 region 2" evidence="5">
    <location>
        <begin position="45"/>
        <end position="112"/>
    </location>
</feature>
<dbReference type="Gene3D" id="1.10.1740.10">
    <property type="match status" value="1"/>
</dbReference>
<dbReference type="InterPro" id="IPR014284">
    <property type="entry name" value="RNA_pol_sigma-70_dom"/>
</dbReference>
<proteinExistence type="inferred from homology"/>
<comment type="caution">
    <text evidence="7">The sequence shown here is derived from an EMBL/GenBank/DDBJ whole genome shotgun (WGS) entry which is preliminary data.</text>
</comment>
<protein>
    <submittedName>
        <fullName evidence="7">ECF RNA polymerase sigma factor SigW</fullName>
    </submittedName>
</protein>
<dbReference type="GO" id="GO:0006352">
    <property type="term" value="P:DNA-templated transcription initiation"/>
    <property type="evidence" value="ECO:0007669"/>
    <property type="project" value="InterPro"/>
</dbReference>
<dbReference type="InterPro" id="IPR013325">
    <property type="entry name" value="RNA_pol_sigma_r2"/>
</dbReference>
<evidence type="ECO:0000259" key="5">
    <source>
        <dbReference type="Pfam" id="PF04542"/>
    </source>
</evidence>
<reference evidence="7 8" key="1">
    <citation type="submission" date="2019-02" db="EMBL/GenBank/DDBJ databases">
        <title>Deep-cultivation of Planctomycetes and their phenomic and genomic characterization uncovers novel biology.</title>
        <authorList>
            <person name="Wiegand S."/>
            <person name="Jogler M."/>
            <person name="Boedeker C."/>
            <person name="Pinto D."/>
            <person name="Vollmers J."/>
            <person name="Rivas-Marin E."/>
            <person name="Kohn T."/>
            <person name="Peeters S.H."/>
            <person name="Heuer A."/>
            <person name="Rast P."/>
            <person name="Oberbeckmann S."/>
            <person name="Bunk B."/>
            <person name="Jeske O."/>
            <person name="Meyerdierks A."/>
            <person name="Storesund J.E."/>
            <person name="Kallscheuer N."/>
            <person name="Luecker S."/>
            <person name="Lage O.M."/>
            <person name="Pohl T."/>
            <person name="Merkel B.J."/>
            <person name="Hornburger P."/>
            <person name="Mueller R.-W."/>
            <person name="Bruemmer F."/>
            <person name="Labrenz M."/>
            <person name="Spormann A.M."/>
            <person name="Op Den Camp H."/>
            <person name="Overmann J."/>
            <person name="Amann R."/>
            <person name="Jetten M.S.M."/>
            <person name="Mascher T."/>
            <person name="Medema M.H."/>
            <person name="Devos D.P."/>
            <person name="Kaster A.-K."/>
            <person name="Ovreas L."/>
            <person name="Rohde M."/>
            <person name="Galperin M.Y."/>
            <person name="Jogler C."/>
        </authorList>
    </citation>
    <scope>NUCLEOTIDE SEQUENCE [LARGE SCALE GENOMIC DNA]</scope>
    <source>
        <strain evidence="7 8">Enr8</strain>
    </source>
</reference>
<keyword evidence="3" id="KW-0731">Sigma factor</keyword>
<dbReference type="SUPFAM" id="SSF88659">
    <property type="entry name" value="Sigma3 and sigma4 domains of RNA polymerase sigma factors"/>
    <property type="match status" value="1"/>
</dbReference>
<evidence type="ECO:0000259" key="6">
    <source>
        <dbReference type="Pfam" id="PF08281"/>
    </source>
</evidence>
<dbReference type="SUPFAM" id="SSF88946">
    <property type="entry name" value="Sigma2 domain of RNA polymerase sigma factors"/>
    <property type="match status" value="1"/>
</dbReference>
<dbReference type="PANTHER" id="PTHR43133">
    <property type="entry name" value="RNA POLYMERASE ECF-TYPE SIGMA FACTO"/>
    <property type="match status" value="1"/>
</dbReference>
<feature type="domain" description="RNA polymerase sigma factor 70 region 4 type 2" evidence="6">
    <location>
        <begin position="153"/>
        <end position="205"/>
    </location>
</feature>
<dbReference type="AlphaFoldDB" id="A0A5C5UX60"/>
<evidence type="ECO:0000256" key="4">
    <source>
        <dbReference type="ARBA" id="ARBA00023163"/>
    </source>
</evidence>
<dbReference type="Gene3D" id="1.10.10.10">
    <property type="entry name" value="Winged helix-like DNA-binding domain superfamily/Winged helix DNA-binding domain"/>
    <property type="match status" value="1"/>
</dbReference>
<dbReference type="PANTHER" id="PTHR43133:SF51">
    <property type="entry name" value="RNA POLYMERASE SIGMA FACTOR"/>
    <property type="match status" value="1"/>
</dbReference>
<keyword evidence="8" id="KW-1185">Reference proteome</keyword>
<dbReference type="InterPro" id="IPR036388">
    <property type="entry name" value="WH-like_DNA-bd_sf"/>
</dbReference>
<organism evidence="7 8">
    <name type="scientific">Blastopirellula retiformator</name>
    <dbReference type="NCBI Taxonomy" id="2527970"/>
    <lineage>
        <taxon>Bacteria</taxon>
        <taxon>Pseudomonadati</taxon>
        <taxon>Planctomycetota</taxon>
        <taxon>Planctomycetia</taxon>
        <taxon>Pirellulales</taxon>
        <taxon>Pirellulaceae</taxon>
        <taxon>Blastopirellula</taxon>
    </lineage>
</organism>
<accession>A0A5C5UX60</accession>
<dbReference type="CDD" id="cd06171">
    <property type="entry name" value="Sigma70_r4"/>
    <property type="match status" value="1"/>
</dbReference>
<sequence length="216" mass="24844">MDGNFLFWYFVDMESFQRPLADPFVTEAELVQGLKSGDPTAFERLVRDYSGRMLAVARRFLTQEQDAQDALQDAFLSAFRSIERFEGNSQLSTWLHRIVVNASLMKLRTRRRKPEKPIDDLLPQFVGNGHRDGHEPAWAVTIDTAVNDREIRELVRTKISELPESYRTVLLLRDIEQMSTEETAEALELTTGAVKTRLHRARQALKTLLDPHMQGT</sequence>
<keyword evidence="4" id="KW-0804">Transcription</keyword>
<evidence type="ECO:0000313" key="8">
    <source>
        <dbReference type="Proteomes" id="UP000318878"/>
    </source>
</evidence>
<dbReference type="InterPro" id="IPR007627">
    <property type="entry name" value="RNA_pol_sigma70_r2"/>
</dbReference>
<evidence type="ECO:0000256" key="3">
    <source>
        <dbReference type="ARBA" id="ARBA00023082"/>
    </source>
</evidence>